<evidence type="ECO:0000256" key="4">
    <source>
        <dbReference type="ARBA" id="ARBA00022801"/>
    </source>
</evidence>
<keyword evidence="4" id="KW-0378">Hydrolase</keyword>
<reference evidence="8" key="1">
    <citation type="submission" date="2020-05" db="EMBL/GenBank/DDBJ databases">
        <authorList>
            <person name="Chiriac C."/>
            <person name="Salcher M."/>
            <person name="Ghai R."/>
            <person name="Kavagutti S V."/>
        </authorList>
    </citation>
    <scope>NUCLEOTIDE SEQUENCE</scope>
</reference>
<accession>A0A6J6ISE0</accession>
<keyword evidence="6" id="KW-0464">Manganese</keyword>
<dbReference type="Gene3D" id="3.90.79.10">
    <property type="entry name" value="Nucleoside Triphosphate Pyrophosphohydrolase"/>
    <property type="match status" value="1"/>
</dbReference>
<feature type="domain" description="Nudix hydrolase" evidence="7">
    <location>
        <begin position="1"/>
        <end position="137"/>
    </location>
</feature>
<keyword evidence="3" id="KW-0479">Metal-binding</keyword>
<dbReference type="GO" id="GO:0010945">
    <property type="term" value="F:coenzyme A diphosphatase activity"/>
    <property type="evidence" value="ECO:0007669"/>
    <property type="project" value="InterPro"/>
</dbReference>
<dbReference type="Pfam" id="PF00293">
    <property type="entry name" value="NUDIX"/>
    <property type="match status" value="1"/>
</dbReference>
<dbReference type="SUPFAM" id="SSF55811">
    <property type="entry name" value="Nudix"/>
    <property type="match status" value="1"/>
</dbReference>
<evidence type="ECO:0000313" key="8">
    <source>
        <dbReference type="EMBL" id="CAB4627344.1"/>
    </source>
</evidence>
<dbReference type="InterPro" id="IPR045121">
    <property type="entry name" value="CoAse"/>
</dbReference>
<dbReference type="EMBL" id="CAEZUP010000167">
    <property type="protein sequence ID" value="CAB4627344.1"/>
    <property type="molecule type" value="Genomic_DNA"/>
</dbReference>
<comment type="cofactor">
    <cofactor evidence="2">
        <name>Mg(2+)</name>
        <dbReference type="ChEBI" id="CHEBI:18420"/>
    </cofactor>
</comment>
<evidence type="ECO:0000256" key="3">
    <source>
        <dbReference type="ARBA" id="ARBA00022723"/>
    </source>
</evidence>
<evidence type="ECO:0000259" key="7">
    <source>
        <dbReference type="PROSITE" id="PS51462"/>
    </source>
</evidence>
<name>A0A6J6ISE0_9ZZZZ</name>
<dbReference type="InterPro" id="IPR000086">
    <property type="entry name" value="NUDIX_hydrolase_dom"/>
</dbReference>
<dbReference type="CDD" id="cd03426">
    <property type="entry name" value="NUDIX_CoAse_Nudt7"/>
    <property type="match status" value="1"/>
</dbReference>
<comment type="cofactor">
    <cofactor evidence="1">
        <name>Mn(2+)</name>
        <dbReference type="ChEBI" id="CHEBI:29035"/>
    </cofactor>
</comment>
<dbReference type="PANTHER" id="PTHR12992:SF11">
    <property type="entry name" value="MITOCHONDRIAL COENZYME A DIPHOSPHATASE NUDT8"/>
    <property type="match status" value="1"/>
</dbReference>
<keyword evidence="5" id="KW-0460">Magnesium</keyword>
<organism evidence="8">
    <name type="scientific">freshwater metagenome</name>
    <dbReference type="NCBI Taxonomy" id="449393"/>
    <lineage>
        <taxon>unclassified sequences</taxon>
        <taxon>metagenomes</taxon>
        <taxon>ecological metagenomes</taxon>
    </lineage>
</organism>
<evidence type="ECO:0000256" key="5">
    <source>
        <dbReference type="ARBA" id="ARBA00022842"/>
    </source>
</evidence>
<evidence type="ECO:0000256" key="6">
    <source>
        <dbReference type="ARBA" id="ARBA00023211"/>
    </source>
</evidence>
<protein>
    <submittedName>
        <fullName evidence="8">Unannotated protein</fullName>
    </submittedName>
</protein>
<dbReference type="AlphaFoldDB" id="A0A6J6ISE0"/>
<dbReference type="GO" id="GO:0046872">
    <property type="term" value="F:metal ion binding"/>
    <property type="evidence" value="ECO:0007669"/>
    <property type="project" value="UniProtKB-KW"/>
</dbReference>
<proteinExistence type="predicted"/>
<gene>
    <name evidence="8" type="ORF">UFOPK1835_02216</name>
</gene>
<evidence type="ECO:0000256" key="1">
    <source>
        <dbReference type="ARBA" id="ARBA00001936"/>
    </source>
</evidence>
<dbReference type="PANTHER" id="PTHR12992">
    <property type="entry name" value="NUDIX HYDROLASE"/>
    <property type="match status" value="1"/>
</dbReference>
<sequence>MGDAGTVSDAGNGEAHIVLTRRAQHMRSHRGEVSFPGGGQDPGEDLWSTALREAREEIALDSSLVTRIGELDHLRTMTSASHIVPYVAELPYRPELLAAPDEVESVLHVSLAELLEPGVYREELWFLGGEDRPIFFFEIEGDTIWGATAAMLRNLLTLVTGTFDPDDRPTPWANRIGT</sequence>
<evidence type="ECO:0000256" key="2">
    <source>
        <dbReference type="ARBA" id="ARBA00001946"/>
    </source>
</evidence>
<dbReference type="PROSITE" id="PS51462">
    <property type="entry name" value="NUDIX"/>
    <property type="match status" value="1"/>
</dbReference>
<dbReference type="InterPro" id="IPR015797">
    <property type="entry name" value="NUDIX_hydrolase-like_dom_sf"/>
</dbReference>